<feature type="domain" description="Transmembrane protein 106 N-terminal" evidence="19">
    <location>
        <begin position="54"/>
        <end position="125"/>
    </location>
</feature>
<feature type="region of interest" description="Disordered" evidence="16">
    <location>
        <begin position="47"/>
        <end position="72"/>
    </location>
</feature>
<dbReference type="AlphaFoldDB" id="A0A9J7XSV8"/>
<evidence type="ECO:0000256" key="1">
    <source>
        <dbReference type="ARBA" id="ARBA00004401"/>
    </source>
</evidence>
<dbReference type="PANTHER" id="PTHR28556:SF1">
    <property type="entry name" value="TRANSMEMBRANE PROTEIN 106B"/>
    <property type="match status" value="1"/>
</dbReference>
<evidence type="ECO:0000256" key="12">
    <source>
        <dbReference type="ARBA" id="ARBA00023228"/>
    </source>
</evidence>
<keyword evidence="7" id="KW-0735">Signal-anchor</keyword>
<keyword evidence="9 17" id="KW-0472">Membrane</keyword>
<dbReference type="OMA" id="ANEINYI"/>
<name>A0A9J7XSV8_CYPCA</name>
<evidence type="ECO:0000256" key="8">
    <source>
        <dbReference type="ARBA" id="ARBA00022989"/>
    </source>
</evidence>
<keyword evidence="4" id="KW-1003">Cell membrane</keyword>
<evidence type="ECO:0000256" key="14">
    <source>
        <dbReference type="ARBA" id="ARBA00037874"/>
    </source>
</evidence>
<reference evidence="20" key="2">
    <citation type="submission" date="2025-09" db="UniProtKB">
        <authorList>
            <consortium name="Ensembl"/>
        </authorList>
    </citation>
    <scope>IDENTIFICATION</scope>
</reference>
<evidence type="ECO:0000313" key="20">
    <source>
        <dbReference type="Ensembl" id="ENSCCRP00000110942.1"/>
    </source>
</evidence>
<evidence type="ECO:0000256" key="17">
    <source>
        <dbReference type="SAM" id="Phobius"/>
    </source>
</evidence>
<sequence length="299" mass="33804">MVLDLFLGPVALTSPSTFVACVLIMLFKCIDLNALIRSQASPTMGKSLFSLPKQKEDQENLTENTESHTEDDKHDVAQFPYVEFTGRDSITCPTCQGTGRIPRDQENQLVALIPYSDQRLKPRRTTLYVSLSVVLCLLLSGLAVFFLFPRTIDVSYVGVKSAYVTYNRDQHIIYINITNTLNITNNNYYPVRVANITAQVQFYKTVIGKSVISNVTSITPLDMRQVDYTVPTIIANEMNYIFDYCTMPSIKVHNIVVMMQTTVTVMYFGHAEQVSQEKYLYVDCGSNTTTSHRHMSVIQ</sequence>
<keyword evidence="12" id="KW-0458">Lysosome</keyword>
<protein>
    <recommendedName>
        <fullName evidence="15">Transmembrane protein 106B</fullName>
    </recommendedName>
</protein>
<evidence type="ECO:0000256" key="15">
    <source>
        <dbReference type="ARBA" id="ARBA00039156"/>
    </source>
</evidence>
<dbReference type="Pfam" id="PF07092">
    <property type="entry name" value="TMEM106"/>
    <property type="match status" value="1"/>
</dbReference>
<evidence type="ECO:0000256" key="2">
    <source>
        <dbReference type="ARBA" id="ARBA00008111"/>
    </source>
</evidence>
<keyword evidence="8 17" id="KW-1133">Transmembrane helix</keyword>
<evidence type="ECO:0000256" key="10">
    <source>
        <dbReference type="ARBA" id="ARBA00023157"/>
    </source>
</evidence>
<evidence type="ECO:0000256" key="16">
    <source>
        <dbReference type="SAM" id="MobiDB-lite"/>
    </source>
</evidence>
<evidence type="ECO:0000256" key="13">
    <source>
        <dbReference type="ARBA" id="ARBA00037797"/>
    </source>
</evidence>
<dbReference type="GeneTree" id="ENSGT00940000158360"/>
<dbReference type="SUPFAM" id="SSF117070">
    <property type="entry name" value="LEA14-like"/>
    <property type="match status" value="1"/>
</dbReference>
<evidence type="ECO:0000256" key="7">
    <source>
        <dbReference type="ARBA" id="ARBA00022968"/>
    </source>
</evidence>
<evidence type="ECO:0000259" key="19">
    <source>
        <dbReference type="Pfam" id="PF21002"/>
    </source>
</evidence>
<evidence type="ECO:0000259" key="18">
    <source>
        <dbReference type="Pfam" id="PF07092"/>
    </source>
</evidence>
<evidence type="ECO:0000313" key="21">
    <source>
        <dbReference type="Proteomes" id="UP001108240"/>
    </source>
</evidence>
<evidence type="ECO:0000256" key="6">
    <source>
        <dbReference type="ARBA" id="ARBA00022753"/>
    </source>
</evidence>
<feature type="transmembrane region" description="Helical" evidence="17">
    <location>
        <begin position="127"/>
        <end position="148"/>
    </location>
</feature>
<evidence type="ECO:0000256" key="5">
    <source>
        <dbReference type="ARBA" id="ARBA00022692"/>
    </source>
</evidence>
<dbReference type="GO" id="GO:0005886">
    <property type="term" value="C:plasma membrane"/>
    <property type="evidence" value="ECO:0007669"/>
    <property type="project" value="UniProtKB-SubCell"/>
</dbReference>
<keyword evidence="21" id="KW-1185">Reference proteome</keyword>
<evidence type="ECO:0000256" key="4">
    <source>
        <dbReference type="ARBA" id="ARBA00022475"/>
    </source>
</evidence>
<organism evidence="20 21">
    <name type="scientific">Cyprinus carpio carpio</name>
    <dbReference type="NCBI Taxonomy" id="630221"/>
    <lineage>
        <taxon>Eukaryota</taxon>
        <taxon>Metazoa</taxon>
        <taxon>Chordata</taxon>
        <taxon>Craniata</taxon>
        <taxon>Vertebrata</taxon>
        <taxon>Euteleostomi</taxon>
        <taxon>Actinopterygii</taxon>
        <taxon>Neopterygii</taxon>
        <taxon>Teleostei</taxon>
        <taxon>Ostariophysi</taxon>
        <taxon>Cypriniformes</taxon>
        <taxon>Cyprinidae</taxon>
        <taxon>Cyprininae</taxon>
        <taxon>Cyprinus</taxon>
    </lineage>
</organism>
<keyword evidence="10" id="KW-1015">Disulfide bond</keyword>
<evidence type="ECO:0000256" key="11">
    <source>
        <dbReference type="ARBA" id="ARBA00023180"/>
    </source>
</evidence>
<dbReference type="InterPro" id="IPR048511">
    <property type="entry name" value="TMEM106_N"/>
</dbReference>
<keyword evidence="6" id="KW-0967">Endosome</keyword>
<dbReference type="InterPro" id="IPR048509">
    <property type="entry name" value="TMEM106_C"/>
</dbReference>
<dbReference type="Ensembl" id="ENSCCRT00000186190.1">
    <property type="protein sequence ID" value="ENSCCRP00000110942.1"/>
    <property type="gene ID" value="ENSCCRG00000051910.2"/>
</dbReference>
<comment type="similarity">
    <text evidence="2">Belongs to the TMEM106 family.</text>
</comment>
<proteinExistence type="inferred from homology"/>
<comment type="subcellular location">
    <subcellularLocation>
        <location evidence="1">Cell membrane</location>
        <topology evidence="1">Single-pass type II membrane protein</topology>
    </subcellularLocation>
    <subcellularLocation>
        <location evidence="13">Late endosome membrane</location>
        <topology evidence="13">Single-pass type II membrane protein</topology>
    </subcellularLocation>
    <subcellularLocation>
        <location evidence="14">Lysosome membrane</location>
        <topology evidence="14">Single-pass type II membrane protein</topology>
    </subcellularLocation>
</comment>
<feature type="domain" description="Transmembrane protein 106 C-terminal" evidence="18">
    <location>
        <begin position="149"/>
        <end position="289"/>
    </location>
</feature>
<keyword evidence="11" id="KW-0325">Glycoprotein</keyword>
<reference evidence="20" key="1">
    <citation type="submission" date="2025-08" db="UniProtKB">
        <authorList>
            <consortium name="Ensembl"/>
        </authorList>
    </citation>
    <scope>IDENTIFICATION</scope>
</reference>
<dbReference type="PANTHER" id="PTHR28556">
    <property type="entry name" value="TRANSMEMBRANE PROTEIN 106B"/>
    <property type="match status" value="1"/>
</dbReference>
<keyword evidence="3" id="KW-0813">Transport</keyword>
<dbReference type="Pfam" id="PF21002">
    <property type="entry name" value="TMEM106_N"/>
    <property type="match status" value="1"/>
</dbReference>
<evidence type="ECO:0000256" key="9">
    <source>
        <dbReference type="ARBA" id="ARBA00023136"/>
    </source>
</evidence>
<dbReference type="GO" id="GO:0005765">
    <property type="term" value="C:lysosomal membrane"/>
    <property type="evidence" value="ECO:0007669"/>
    <property type="project" value="UniProtKB-SubCell"/>
</dbReference>
<accession>A0A9J7XSV8</accession>
<keyword evidence="5 17" id="KW-0812">Transmembrane</keyword>
<evidence type="ECO:0000256" key="3">
    <source>
        <dbReference type="ARBA" id="ARBA00022448"/>
    </source>
</evidence>
<dbReference type="Proteomes" id="UP001108240">
    <property type="component" value="Unplaced"/>
</dbReference>
<feature type="transmembrane region" description="Helical" evidence="17">
    <location>
        <begin position="6"/>
        <end position="27"/>
    </location>
</feature>
<dbReference type="GO" id="GO:0031902">
    <property type="term" value="C:late endosome membrane"/>
    <property type="evidence" value="ECO:0007669"/>
    <property type="project" value="UniProtKB-SubCell"/>
</dbReference>
<dbReference type="InterPro" id="IPR009790">
    <property type="entry name" value="TMEM106"/>
</dbReference>